<evidence type="ECO:0000313" key="5">
    <source>
        <dbReference type="EMBL" id="TDR45631.1"/>
    </source>
</evidence>
<dbReference type="Gene3D" id="1.10.540.10">
    <property type="entry name" value="Acyl-CoA dehydrogenase/oxidase, N-terminal domain"/>
    <property type="match status" value="1"/>
</dbReference>
<dbReference type="GO" id="GO:0003995">
    <property type="term" value="F:acyl-CoA dehydrogenase activity"/>
    <property type="evidence" value="ECO:0007669"/>
    <property type="project" value="TreeGrafter"/>
</dbReference>
<organism evidence="5 6">
    <name type="scientific">Tahibacter aquaticus</name>
    <dbReference type="NCBI Taxonomy" id="520092"/>
    <lineage>
        <taxon>Bacteria</taxon>
        <taxon>Pseudomonadati</taxon>
        <taxon>Pseudomonadota</taxon>
        <taxon>Gammaproteobacteria</taxon>
        <taxon>Lysobacterales</taxon>
        <taxon>Rhodanobacteraceae</taxon>
        <taxon>Tahibacter</taxon>
    </lineage>
</organism>
<dbReference type="Pfam" id="PF02770">
    <property type="entry name" value="Acyl-CoA_dh_M"/>
    <property type="match status" value="1"/>
</dbReference>
<evidence type="ECO:0000313" key="6">
    <source>
        <dbReference type="Proteomes" id="UP000295293"/>
    </source>
</evidence>
<name>A0A4R6Z233_9GAMM</name>
<dbReference type="SUPFAM" id="SSF56645">
    <property type="entry name" value="Acyl-CoA dehydrogenase NM domain-like"/>
    <property type="match status" value="1"/>
</dbReference>
<protein>
    <submittedName>
        <fullName evidence="5">Alkylation response protein AidB-like acyl-CoA dehydrogenase</fullName>
    </submittedName>
</protein>
<proteinExistence type="predicted"/>
<keyword evidence="3" id="KW-0560">Oxidoreductase</keyword>
<dbReference type="InterPro" id="IPR006091">
    <property type="entry name" value="Acyl-CoA_Oxase/DH_mid-dom"/>
</dbReference>
<dbReference type="Gene3D" id="2.40.110.10">
    <property type="entry name" value="Butyryl-CoA Dehydrogenase, subunit A, domain 2"/>
    <property type="match status" value="1"/>
</dbReference>
<keyword evidence="1" id="KW-0285">Flavoprotein</keyword>
<dbReference type="PANTHER" id="PTHR43884:SF20">
    <property type="entry name" value="ACYL-COA DEHYDROGENASE FADE28"/>
    <property type="match status" value="1"/>
</dbReference>
<gene>
    <name evidence="5" type="ORF">DFR29_10459</name>
</gene>
<evidence type="ECO:0000256" key="2">
    <source>
        <dbReference type="ARBA" id="ARBA00022827"/>
    </source>
</evidence>
<sequence>MPFLRSEFEVLERVMPGFAAQVRSRPFDERENEGSDVLSLFKAHGGVDLAIPALHGGKGLSARELVMVQRALGALSPSLAIAINMHQFSVATLVEMAKTTSGVEWMLLQAIAEGRMLVASAFAEGAAGASILEPYLTAESRDGEFVVNGSKKPCSLSRSMELITLSLRVPSPDGPLLAVALVPADTAGIRVRPFWTSPVLRAAESDEVVFDNVVVHEKMISYSGSREELDQVQIAGFVWFELLLTASYLGACSRLLEKLLESPRALGVDITGVAARMECSMNALLQLATEFDVAESDRTSLLGRILLTRYAIQDAIDTSSARAVEALGGMRFLSDPEVPYLLAATKALAFHPPSRTAMQDNLASWLRGGELVLC</sequence>
<comment type="caution">
    <text evidence="5">The sequence shown here is derived from an EMBL/GenBank/DDBJ whole genome shotgun (WGS) entry which is preliminary data.</text>
</comment>
<evidence type="ECO:0000256" key="3">
    <source>
        <dbReference type="ARBA" id="ARBA00023002"/>
    </source>
</evidence>
<dbReference type="OrthoDB" id="2986495at2"/>
<accession>A0A4R6Z233</accession>
<dbReference type="EMBL" id="SNZH01000004">
    <property type="protein sequence ID" value="TDR45631.1"/>
    <property type="molecule type" value="Genomic_DNA"/>
</dbReference>
<evidence type="ECO:0000256" key="1">
    <source>
        <dbReference type="ARBA" id="ARBA00022630"/>
    </source>
</evidence>
<dbReference type="GO" id="GO:0050660">
    <property type="term" value="F:flavin adenine dinucleotide binding"/>
    <property type="evidence" value="ECO:0007669"/>
    <property type="project" value="InterPro"/>
</dbReference>
<evidence type="ECO:0000259" key="4">
    <source>
        <dbReference type="Pfam" id="PF02770"/>
    </source>
</evidence>
<keyword evidence="6" id="KW-1185">Reference proteome</keyword>
<dbReference type="InterPro" id="IPR037069">
    <property type="entry name" value="AcylCoA_DH/ox_N_sf"/>
</dbReference>
<feature type="domain" description="Acyl-CoA oxidase/dehydrogenase middle" evidence="4">
    <location>
        <begin position="120"/>
        <end position="213"/>
    </location>
</feature>
<dbReference type="AlphaFoldDB" id="A0A4R6Z233"/>
<dbReference type="InterPro" id="IPR046373">
    <property type="entry name" value="Acyl-CoA_Oxase/DH_mid-dom_sf"/>
</dbReference>
<dbReference type="PANTHER" id="PTHR43884">
    <property type="entry name" value="ACYL-COA DEHYDROGENASE"/>
    <property type="match status" value="1"/>
</dbReference>
<dbReference type="RefSeq" id="WP_133818005.1">
    <property type="nucleotide sequence ID" value="NZ_SNZH01000004.1"/>
</dbReference>
<dbReference type="InterPro" id="IPR009100">
    <property type="entry name" value="AcylCoA_DH/oxidase_NM_dom_sf"/>
</dbReference>
<reference evidence="5 6" key="1">
    <citation type="submission" date="2019-03" db="EMBL/GenBank/DDBJ databases">
        <title>Genomic Encyclopedia of Type Strains, Phase IV (KMG-IV): sequencing the most valuable type-strain genomes for metagenomic binning, comparative biology and taxonomic classification.</title>
        <authorList>
            <person name="Goeker M."/>
        </authorList>
    </citation>
    <scope>NUCLEOTIDE SEQUENCE [LARGE SCALE GENOMIC DNA]</scope>
    <source>
        <strain evidence="5 6">DSM 21667</strain>
    </source>
</reference>
<keyword evidence="2" id="KW-0274">FAD</keyword>
<dbReference type="Proteomes" id="UP000295293">
    <property type="component" value="Unassembled WGS sequence"/>
</dbReference>